<sequence length="451" mass="46025">MFWLGDRRKRKGESAGRRRKVVLGVAAAAVLLSAGGLVGATFVKSPTQLAAEQQAPPPTLLTATVVEQVVGDTLVLRGTVTAAQEFQVTPAPSGANTAAPVVTGVRKSTGDEVRAGEVIAEVSGRPLVALHGDTPAFRDLRPGSHGADVRMLQQALAELGFSSGGDEAGQFGAGTRKAVRGYYEKLGFDVPTTGGSSGEDASALQSASDAVTQAERHLRDLREAAAGGHQIDDAAEDLRAARARLADLDAHSGPMVPRSEVVFLPSFPARIGKFTGKLGADVQAPLVTVSAGSLQVTGRLDPADRSLVRQGVPAEIDSEAAGWHGTGKVTGIAEQEPQAPAPTGQPGPGQSPPDTSHLPVTVVPDSPPPPTLIGQDVRLTLRFAQTSGPVLAVPQAAITSAADGRTYVTKVGVEGVRSRVEVRAGVSGNGLVEISPVSGGVAAGDKVVIGS</sequence>
<keyword evidence="5" id="KW-0378">Hydrolase</keyword>
<reference evidence="5 6" key="1">
    <citation type="submission" date="2019-03" db="EMBL/GenBank/DDBJ databases">
        <title>Genomic Encyclopedia of Type Strains, Phase IV (KMG-IV): sequencing the most valuable type-strain genomes for metagenomic binning, comparative biology and taxonomic classification.</title>
        <authorList>
            <person name="Goeker M."/>
        </authorList>
    </citation>
    <scope>NUCLEOTIDE SEQUENCE [LARGE SCALE GENOMIC DNA]</scope>
    <source>
        <strain evidence="5 6">DSM 45934</strain>
    </source>
</reference>
<dbReference type="GO" id="GO:1990281">
    <property type="term" value="C:efflux pump complex"/>
    <property type="evidence" value="ECO:0007669"/>
    <property type="project" value="TreeGrafter"/>
</dbReference>
<protein>
    <submittedName>
        <fullName evidence="5">Peptidoglycan hydrolase-like protein with peptidoglycan-binding domain</fullName>
    </submittedName>
</protein>
<dbReference type="GO" id="GO:0015562">
    <property type="term" value="F:efflux transmembrane transporter activity"/>
    <property type="evidence" value="ECO:0007669"/>
    <property type="project" value="TreeGrafter"/>
</dbReference>
<dbReference type="EMBL" id="SLWS01000002">
    <property type="protein sequence ID" value="TCO62842.1"/>
    <property type="molecule type" value="Genomic_DNA"/>
</dbReference>
<proteinExistence type="predicted"/>
<feature type="coiled-coil region" evidence="1">
    <location>
        <begin position="204"/>
        <end position="251"/>
    </location>
</feature>
<evidence type="ECO:0000256" key="2">
    <source>
        <dbReference type="SAM" id="MobiDB-lite"/>
    </source>
</evidence>
<dbReference type="GO" id="GO:0016787">
    <property type="term" value="F:hydrolase activity"/>
    <property type="evidence" value="ECO:0007669"/>
    <property type="project" value="UniProtKB-KW"/>
</dbReference>
<dbReference type="InterPro" id="IPR002477">
    <property type="entry name" value="Peptidoglycan-bd-like"/>
</dbReference>
<evidence type="ECO:0000313" key="5">
    <source>
        <dbReference type="EMBL" id="TCO62842.1"/>
    </source>
</evidence>
<name>A0A4R2JUX0_9PSEU</name>
<dbReference type="Gene3D" id="1.10.101.10">
    <property type="entry name" value="PGBD-like superfamily/PGBD"/>
    <property type="match status" value="1"/>
</dbReference>
<accession>A0A4R2JUX0</accession>
<dbReference type="OrthoDB" id="3268648at2"/>
<dbReference type="AlphaFoldDB" id="A0A4R2JUX0"/>
<dbReference type="RefSeq" id="WP_132114914.1">
    <property type="nucleotide sequence ID" value="NZ_SLWS01000002.1"/>
</dbReference>
<comment type="caution">
    <text evidence="5">The sequence shown here is derived from an EMBL/GenBank/DDBJ whole genome shotgun (WGS) entry which is preliminary data.</text>
</comment>
<dbReference type="InterPro" id="IPR036366">
    <property type="entry name" value="PGBDSf"/>
</dbReference>
<evidence type="ECO:0000259" key="4">
    <source>
        <dbReference type="Pfam" id="PF25967"/>
    </source>
</evidence>
<feature type="compositionally biased region" description="Pro residues" evidence="2">
    <location>
        <begin position="339"/>
        <end position="351"/>
    </location>
</feature>
<feature type="domain" description="Multidrug resistance protein MdtA-like C-terminal permuted SH3" evidence="4">
    <location>
        <begin position="390"/>
        <end position="450"/>
    </location>
</feature>
<dbReference type="Gene3D" id="2.40.420.20">
    <property type="match status" value="1"/>
</dbReference>
<keyword evidence="6" id="KW-1185">Reference proteome</keyword>
<feature type="region of interest" description="Disordered" evidence="2">
    <location>
        <begin position="336"/>
        <end position="369"/>
    </location>
</feature>
<feature type="domain" description="Peptidoglycan binding-like" evidence="3">
    <location>
        <begin position="146"/>
        <end position="182"/>
    </location>
</feature>
<keyword evidence="1" id="KW-0175">Coiled coil</keyword>
<evidence type="ECO:0000259" key="3">
    <source>
        <dbReference type="Pfam" id="PF01471"/>
    </source>
</evidence>
<organism evidence="5 6">
    <name type="scientific">Actinocrispum wychmicini</name>
    <dbReference type="NCBI Taxonomy" id="1213861"/>
    <lineage>
        <taxon>Bacteria</taxon>
        <taxon>Bacillati</taxon>
        <taxon>Actinomycetota</taxon>
        <taxon>Actinomycetes</taxon>
        <taxon>Pseudonocardiales</taxon>
        <taxon>Pseudonocardiaceae</taxon>
        <taxon>Actinocrispum</taxon>
    </lineage>
</organism>
<dbReference type="SUPFAM" id="SSF47090">
    <property type="entry name" value="PGBD-like"/>
    <property type="match status" value="1"/>
</dbReference>
<evidence type="ECO:0000256" key="1">
    <source>
        <dbReference type="SAM" id="Coils"/>
    </source>
</evidence>
<gene>
    <name evidence="5" type="ORF">EV192_102981</name>
</gene>
<evidence type="ECO:0000313" key="6">
    <source>
        <dbReference type="Proteomes" id="UP000295680"/>
    </source>
</evidence>
<dbReference type="Proteomes" id="UP000295680">
    <property type="component" value="Unassembled WGS sequence"/>
</dbReference>
<dbReference type="PANTHER" id="PTHR30469:SF15">
    <property type="entry name" value="HLYD FAMILY OF SECRETION PROTEINS"/>
    <property type="match status" value="1"/>
</dbReference>
<dbReference type="InterPro" id="IPR058627">
    <property type="entry name" value="MdtA-like_C"/>
</dbReference>
<dbReference type="InterPro" id="IPR036365">
    <property type="entry name" value="PGBD-like_sf"/>
</dbReference>
<dbReference type="Pfam" id="PF01471">
    <property type="entry name" value="PG_binding_1"/>
    <property type="match status" value="1"/>
</dbReference>
<dbReference type="PANTHER" id="PTHR30469">
    <property type="entry name" value="MULTIDRUG RESISTANCE PROTEIN MDTA"/>
    <property type="match status" value="1"/>
</dbReference>
<dbReference type="Pfam" id="PF25967">
    <property type="entry name" value="RND-MFP_C"/>
    <property type="match status" value="1"/>
</dbReference>